<comment type="caution">
    <text evidence="2">The sequence shown here is derived from an EMBL/GenBank/DDBJ whole genome shotgun (WGS) entry which is preliminary data.</text>
</comment>
<protein>
    <submittedName>
        <fullName evidence="2">GNAT family N-acetyltransferase</fullName>
    </submittedName>
</protein>
<proteinExistence type="predicted"/>
<dbReference type="Pfam" id="PF00583">
    <property type="entry name" value="Acetyltransf_1"/>
    <property type="match status" value="1"/>
</dbReference>
<reference evidence="2" key="1">
    <citation type="submission" date="2022-07" db="EMBL/GenBank/DDBJ databases">
        <authorList>
            <person name="Li W.-J."/>
            <person name="Deng Q.-Q."/>
        </authorList>
    </citation>
    <scope>NUCLEOTIDE SEQUENCE</scope>
    <source>
        <strain evidence="2">SYSU M60031</strain>
    </source>
</reference>
<dbReference type="Gene3D" id="3.40.630.30">
    <property type="match status" value="1"/>
</dbReference>
<evidence type="ECO:0000313" key="3">
    <source>
        <dbReference type="Proteomes" id="UP001156102"/>
    </source>
</evidence>
<dbReference type="CDD" id="cd04301">
    <property type="entry name" value="NAT_SF"/>
    <property type="match status" value="1"/>
</dbReference>
<keyword evidence="3" id="KW-1185">Reference proteome</keyword>
<organism evidence="2 3">
    <name type="scientific">Ectobacillus ponti</name>
    <dbReference type="NCBI Taxonomy" id="2961894"/>
    <lineage>
        <taxon>Bacteria</taxon>
        <taxon>Bacillati</taxon>
        <taxon>Bacillota</taxon>
        <taxon>Bacilli</taxon>
        <taxon>Bacillales</taxon>
        <taxon>Bacillaceae</taxon>
        <taxon>Ectobacillus</taxon>
    </lineage>
</organism>
<name>A0AA41X4S0_9BACI</name>
<dbReference type="InterPro" id="IPR016181">
    <property type="entry name" value="Acyl_CoA_acyltransferase"/>
</dbReference>
<dbReference type="RefSeq" id="WP_254758825.1">
    <property type="nucleotide sequence ID" value="NZ_JANCLT010000004.1"/>
</dbReference>
<feature type="domain" description="N-acetyltransferase" evidence="1">
    <location>
        <begin position="1"/>
        <end position="140"/>
    </location>
</feature>
<gene>
    <name evidence="2" type="ORF">NK662_10235</name>
</gene>
<evidence type="ECO:0000259" key="1">
    <source>
        <dbReference type="PROSITE" id="PS51186"/>
    </source>
</evidence>
<dbReference type="PROSITE" id="PS51186">
    <property type="entry name" value="GNAT"/>
    <property type="match status" value="1"/>
</dbReference>
<evidence type="ECO:0000313" key="2">
    <source>
        <dbReference type="EMBL" id="MCP8968916.1"/>
    </source>
</evidence>
<sequence>MKVQLLQTEEELLEALPVLRELRPHLTEESFGELLAQMKLEGYRLFALRNDAGRIVSLAGTAIMTNFYNRKHVFVYDLVTAESERSKGYGEVLLAAVEAWGREDGCEAVSLTSGLQRTDAHRFYEREGYAKTSFAFRKSL</sequence>
<dbReference type="Proteomes" id="UP001156102">
    <property type="component" value="Unassembled WGS sequence"/>
</dbReference>
<dbReference type="SUPFAM" id="SSF55729">
    <property type="entry name" value="Acyl-CoA N-acyltransferases (Nat)"/>
    <property type="match status" value="1"/>
</dbReference>
<accession>A0AA41X4S0</accession>
<dbReference type="AlphaFoldDB" id="A0AA41X4S0"/>
<dbReference type="EMBL" id="JANCLT010000004">
    <property type="protein sequence ID" value="MCP8968916.1"/>
    <property type="molecule type" value="Genomic_DNA"/>
</dbReference>
<dbReference type="GO" id="GO:0016747">
    <property type="term" value="F:acyltransferase activity, transferring groups other than amino-acyl groups"/>
    <property type="evidence" value="ECO:0007669"/>
    <property type="project" value="InterPro"/>
</dbReference>
<dbReference type="InterPro" id="IPR000182">
    <property type="entry name" value="GNAT_dom"/>
</dbReference>